<reference evidence="7" key="1">
    <citation type="submission" date="2013-11" db="EMBL/GenBank/DDBJ databases">
        <title>Genome sequence of the fusiform rust pathogen reveals effectors for host alternation and coevolution with pine.</title>
        <authorList>
            <consortium name="DOE Joint Genome Institute"/>
            <person name="Smith K."/>
            <person name="Pendleton A."/>
            <person name="Kubisiak T."/>
            <person name="Anderson C."/>
            <person name="Salamov A."/>
            <person name="Aerts A."/>
            <person name="Riley R."/>
            <person name="Clum A."/>
            <person name="Lindquist E."/>
            <person name="Ence D."/>
            <person name="Campbell M."/>
            <person name="Kronenberg Z."/>
            <person name="Feau N."/>
            <person name="Dhillon B."/>
            <person name="Hamelin R."/>
            <person name="Burleigh J."/>
            <person name="Smith J."/>
            <person name="Yandell M."/>
            <person name="Nelson C."/>
            <person name="Grigoriev I."/>
            <person name="Davis J."/>
        </authorList>
    </citation>
    <scope>NUCLEOTIDE SEQUENCE</scope>
    <source>
        <strain evidence="7">G11</strain>
    </source>
</reference>
<comment type="caution">
    <text evidence="7">The sequence shown here is derived from an EMBL/GenBank/DDBJ whole genome shotgun (WGS) entry which is preliminary data.</text>
</comment>
<keyword evidence="6" id="KW-0539">Nucleus</keyword>
<organism evidence="7 8">
    <name type="scientific">Cronartium quercuum f. sp. fusiforme G11</name>
    <dbReference type="NCBI Taxonomy" id="708437"/>
    <lineage>
        <taxon>Eukaryota</taxon>
        <taxon>Fungi</taxon>
        <taxon>Dikarya</taxon>
        <taxon>Basidiomycota</taxon>
        <taxon>Pucciniomycotina</taxon>
        <taxon>Pucciniomycetes</taxon>
        <taxon>Pucciniales</taxon>
        <taxon>Coleosporiaceae</taxon>
        <taxon>Cronartium</taxon>
    </lineage>
</organism>
<dbReference type="GO" id="GO:0071011">
    <property type="term" value="C:precatalytic spliceosome"/>
    <property type="evidence" value="ECO:0007669"/>
    <property type="project" value="TreeGrafter"/>
</dbReference>
<evidence type="ECO:0000313" key="8">
    <source>
        <dbReference type="Proteomes" id="UP000886653"/>
    </source>
</evidence>
<evidence type="ECO:0008006" key="9">
    <source>
        <dbReference type="Google" id="ProtNLM"/>
    </source>
</evidence>
<dbReference type="PANTHER" id="PTHR13296">
    <property type="entry name" value="BCAS2 PROTEIN"/>
    <property type="match status" value="1"/>
</dbReference>
<evidence type="ECO:0000256" key="4">
    <source>
        <dbReference type="ARBA" id="ARBA00022728"/>
    </source>
</evidence>
<dbReference type="GO" id="GO:0071013">
    <property type="term" value="C:catalytic step 2 spliceosome"/>
    <property type="evidence" value="ECO:0007669"/>
    <property type="project" value="TreeGrafter"/>
</dbReference>
<comment type="similarity">
    <text evidence="2">Belongs to the SPF27 family.</text>
</comment>
<dbReference type="EMBL" id="MU167216">
    <property type="protein sequence ID" value="KAG0150990.1"/>
    <property type="molecule type" value="Genomic_DNA"/>
</dbReference>
<evidence type="ECO:0000256" key="3">
    <source>
        <dbReference type="ARBA" id="ARBA00022664"/>
    </source>
</evidence>
<dbReference type="GO" id="GO:0008380">
    <property type="term" value="P:RNA splicing"/>
    <property type="evidence" value="ECO:0007669"/>
    <property type="project" value="UniProtKB-KW"/>
</dbReference>
<dbReference type="GO" id="GO:0000974">
    <property type="term" value="C:Prp19 complex"/>
    <property type="evidence" value="ECO:0007669"/>
    <property type="project" value="TreeGrafter"/>
</dbReference>
<evidence type="ECO:0000256" key="2">
    <source>
        <dbReference type="ARBA" id="ARBA00010788"/>
    </source>
</evidence>
<dbReference type="OrthoDB" id="205794at2759"/>
<protein>
    <recommendedName>
        <fullName evidence="9">Pre-mRNA-splicing factor SPF27</fullName>
    </recommendedName>
</protein>
<dbReference type="AlphaFoldDB" id="A0A9P6NPM7"/>
<gene>
    <name evidence="7" type="ORF">CROQUDRAFT_651866</name>
</gene>
<dbReference type="Pfam" id="PF05700">
    <property type="entry name" value="BCAS2"/>
    <property type="match status" value="1"/>
</dbReference>
<evidence type="ECO:0000256" key="5">
    <source>
        <dbReference type="ARBA" id="ARBA00023187"/>
    </source>
</evidence>
<comment type="subcellular location">
    <subcellularLocation>
        <location evidence="1">Nucleus</location>
    </subcellularLocation>
</comment>
<dbReference type="Proteomes" id="UP000886653">
    <property type="component" value="Unassembled WGS sequence"/>
</dbReference>
<keyword evidence="5" id="KW-0508">mRNA splicing</keyword>
<evidence type="ECO:0000256" key="6">
    <source>
        <dbReference type="ARBA" id="ARBA00023242"/>
    </source>
</evidence>
<evidence type="ECO:0000313" key="7">
    <source>
        <dbReference type="EMBL" id="KAG0150990.1"/>
    </source>
</evidence>
<evidence type="ECO:0000256" key="1">
    <source>
        <dbReference type="ARBA" id="ARBA00004123"/>
    </source>
</evidence>
<keyword evidence="3" id="KW-0507">mRNA processing</keyword>
<proteinExistence type="inferred from homology"/>
<accession>A0A9P6NPM7</accession>
<keyword evidence="4" id="KW-0747">Spliceosome</keyword>
<dbReference type="PANTHER" id="PTHR13296:SF0">
    <property type="entry name" value="PRE-MRNA-SPLICING FACTOR SPF27"/>
    <property type="match status" value="1"/>
</dbReference>
<dbReference type="GO" id="GO:0006397">
    <property type="term" value="P:mRNA processing"/>
    <property type="evidence" value="ECO:0007669"/>
    <property type="project" value="UniProtKB-KW"/>
</dbReference>
<keyword evidence="8" id="KW-1185">Reference proteome</keyword>
<dbReference type="InterPro" id="IPR008409">
    <property type="entry name" value="SPF27"/>
</dbReference>
<sequence>MSKVTVDSLPYYDRDLDIVPNLRQRVEREIEKELKTQNNLSTCSDSQQRINHPFLEQFPELSSVSSSIKPKEIYHDLLKISLPSLVEQWGINSQPTNHNNDLGLDLERLNIPYPKDLNDLKGWQQSFNNSKAQLEQQRLRLLNLNLINQFGSNHWKLYNFLIEKEISKLTLILDDFTNQIDRVNRRRKANQTDVGDQLNDLSQKWQNLISNNISIEIMNLNLTNEIKSLKLEEEELKKKLDKIS</sequence>
<name>A0A9P6NPM7_9BASI</name>